<protein>
    <submittedName>
        <fullName evidence="1">Uncharacterized protein</fullName>
    </submittedName>
</protein>
<dbReference type="EMBL" id="LADI01013645">
    <property type="protein sequence ID" value="KPJ20768.1"/>
    <property type="molecule type" value="Genomic_DNA"/>
</dbReference>
<gene>
    <name evidence="1" type="ORF">RR46_00223</name>
</gene>
<evidence type="ECO:0000313" key="1">
    <source>
        <dbReference type="EMBL" id="KPJ20768.1"/>
    </source>
</evidence>
<organism evidence="1 2">
    <name type="scientific">Papilio xuthus</name>
    <name type="common">Asian swallowtail butterfly</name>
    <dbReference type="NCBI Taxonomy" id="66420"/>
    <lineage>
        <taxon>Eukaryota</taxon>
        <taxon>Metazoa</taxon>
        <taxon>Ecdysozoa</taxon>
        <taxon>Arthropoda</taxon>
        <taxon>Hexapoda</taxon>
        <taxon>Insecta</taxon>
        <taxon>Pterygota</taxon>
        <taxon>Neoptera</taxon>
        <taxon>Endopterygota</taxon>
        <taxon>Lepidoptera</taxon>
        <taxon>Glossata</taxon>
        <taxon>Ditrysia</taxon>
        <taxon>Papilionoidea</taxon>
        <taxon>Papilionidae</taxon>
        <taxon>Papilioninae</taxon>
        <taxon>Papilio</taxon>
    </lineage>
</organism>
<accession>A0A0N1IBV6</accession>
<dbReference type="AlphaFoldDB" id="A0A0N1IBV6"/>
<keyword evidence="2" id="KW-1185">Reference proteome</keyword>
<reference evidence="1 2" key="1">
    <citation type="journal article" date="2015" name="Nat. Commun.">
        <title>Outbred genome sequencing and CRISPR/Cas9 gene editing in butterflies.</title>
        <authorList>
            <person name="Li X."/>
            <person name="Fan D."/>
            <person name="Zhang W."/>
            <person name="Liu G."/>
            <person name="Zhang L."/>
            <person name="Zhao L."/>
            <person name="Fang X."/>
            <person name="Chen L."/>
            <person name="Dong Y."/>
            <person name="Chen Y."/>
            <person name="Ding Y."/>
            <person name="Zhao R."/>
            <person name="Feng M."/>
            <person name="Zhu Y."/>
            <person name="Feng Y."/>
            <person name="Jiang X."/>
            <person name="Zhu D."/>
            <person name="Xiang H."/>
            <person name="Feng X."/>
            <person name="Li S."/>
            <person name="Wang J."/>
            <person name="Zhang G."/>
            <person name="Kronforst M.R."/>
            <person name="Wang W."/>
        </authorList>
    </citation>
    <scope>NUCLEOTIDE SEQUENCE [LARGE SCALE GENOMIC DNA]</scope>
    <source>
        <strain evidence="1">Ya'a_city_454_Px</strain>
        <tissue evidence="1">Whole body</tissue>
    </source>
</reference>
<proteinExistence type="predicted"/>
<sequence length="44" mass="4930">MFHLATGTKQRRTAAGAHIHGFPLPERRSVMFRKCVPITGIIEP</sequence>
<comment type="caution">
    <text evidence="1">The sequence shown here is derived from an EMBL/GenBank/DDBJ whole genome shotgun (WGS) entry which is preliminary data.</text>
</comment>
<name>A0A0N1IBV6_PAPXU</name>
<evidence type="ECO:0000313" key="2">
    <source>
        <dbReference type="Proteomes" id="UP000053268"/>
    </source>
</evidence>
<dbReference type="Proteomes" id="UP000053268">
    <property type="component" value="Unassembled WGS sequence"/>
</dbReference>